<evidence type="ECO:0000256" key="8">
    <source>
        <dbReference type="SAM" id="Phobius"/>
    </source>
</evidence>
<feature type="transmembrane region" description="Helical" evidence="8">
    <location>
        <begin position="408"/>
        <end position="428"/>
    </location>
</feature>
<evidence type="ECO:0000256" key="7">
    <source>
        <dbReference type="ARBA" id="ARBA00023136"/>
    </source>
</evidence>
<evidence type="ECO:0000313" key="10">
    <source>
        <dbReference type="Proteomes" id="UP000305675"/>
    </source>
</evidence>
<feature type="transmembrane region" description="Helical" evidence="8">
    <location>
        <begin position="146"/>
        <end position="166"/>
    </location>
</feature>
<feature type="transmembrane region" description="Helical" evidence="8">
    <location>
        <begin position="235"/>
        <end position="253"/>
    </location>
</feature>
<dbReference type="EMBL" id="SWCJ01000012">
    <property type="protein sequence ID" value="TKB53322.1"/>
    <property type="molecule type" value="Genomic_DNA"/>
</dbReference>
<keyword evidence="3" id="KW-0813">Transport</keyword>
<keyword evidence="6 8" id="KW-1133">Transmembrane helix</keyword>
<feature type="transmembrane region" description="Helical" evidence="8">
    <location>
        <begin position="95"/>
        <end position="115"/>
    </location>
</feature>
<sequence length="659" mass="72973">MSVESVLPFKSKINPPVFFTSTILIFLLVGYAALFPDHANQQFGAVQTWINVNTSWFYVASVALILLTVAFLGLSRYGDIKLGPDHATPDFNNTTWFAMLFSAGMGIGLMFFGVAEPVMHYLSPPVGDPHTVEAAREALKLTFFHWGLHAWAIYAIVALILAFFGYRHGLPLTLRSALYPLIGDRIYGPIGHAVDIFAILGTVFGVATSLGYGVLQVNSGLNYLFGIDINTEVQVVLILVISGLATLSVVSGLDKGIRRLSELNLTLAVLLLIMVILLGPTVLLLQMYVQNTGGYLSEIVSKTFNLYAYEGSDWLGGWTLLYWGWWMSWSPFVGMFIARISRGRTIRQFVTGVLFVPAGFTLLWMTAFGNSAIDLIMNQGAEKLGEVVNQDVSITLFQFFEYFPMSDLLSGVAIIMVVIFFITSSDSGSMVVDMLASGGHDDTPTWQRVFWASLEGVVAVALLLAGGLGALQTATIATALPFAVVLLASTYGLLKALAVDAAKKESQLQTNLTPKTIKNPVPWQRRIQNLSHFPRRSHVHRFAESVALPAMMEVQNELENQGIECHIDIDEERQGLPTLMVHHGDEHDFSYGLRPRAVAQPSFTVEEDEDEDKMYFRAEVFLVEGGQDYDVMGWSKEQIISDIVDQYEKHMHFLHTVRS</sequence>
<dbReference type="PANTHER" id="PTHR30047">
    <property type="entry name" value="HIGH-AFFINITY CHOLINE TRANSPORT PROTEIN-RELATED"/>
    <property type="match status" value="1"/>
</dbReference>
<feature type="transmembrane region" description="Helical" evidence="8">
    <location>
        <begin position="17"/>
        <end position="35"/>
    </location>
</feature>
<feature type="transmembrane region" description="Helical" evidence="8">
    <location>
        <begin position="265"/>
        <end position="289"/>
    </location>
</feature>
<feature type="transmembrane region" description="Helical" evidence="8">
    <location>
        <begin position="449"/>
        <end position="468"/>
    </location>
</feature>
<reference evidence="9 10" key="1">
    <citation type="submission" date="2019-04" db="EMBL/GenBank/DDBJ databases">
        <authorList>
            <person name="Hwang J.C."/>
        </authorList>
    </citation>
    <scope>NUCLEOTIDE SEQUENCE [LARGE SCALE GENOMIC DNA]</scope>
    <source>
        <strain evidence="9 10">IMCC35002</strain>
    </source>
</reference>
<feature type="transmembrane region" description="Helical" evidence="8">
    <location>
        <begin position="349"/>
        <end position="368"/>
    </location>
</feature>
<feature type="transmembrane region" description="Helical" evidence="8">
    <location>
        <begin position="474"/>
        <end position="494"/>
    </location>
</feature>
<keyword evidence="10" id="KW-1185">Reference proteome</keyword>
<organism evidence="9 10">
    <name type="scientific">Ferrimonas aestuarii</name>
    <dbReference type="NCBI Taxonomy" id="2569539"/>
    <lineage>
        <taxon>Bacteria</taxon>
        <taxon>Pseudomonadati</taxon>
        <taxon>Pseudomonadota</taxon>
        <taxon>Gammaproteobacteria</taxon>
        <taxon>Alteromonadales</taxon>
        <taxon>Ferrimonadaceae</taxon>
        <taxon>Ferrimonas</taxon>
    </lineage>
</organism>
<dbReference type="Pfam" id="PF02028">
    <property type="entry name" value="BCCT"/>
    <property type="match status" value="1"/>
</dbReference>
<evidence type="ECO:0000256" key="5">
    <source>
        <dbReference type="ARBA" id="ARBA00022692"/>
    </source>
</evidence>
<dbReference type="NCBIfam" id="NF007399">
    <property type="entry name" value="PRK09928.1"/>
    <property type="match status" value="1"/>
</dbReference>
<keyword evidence="4" id="KW-1003">Cell membrane</keyword>
<feature type="transmembrane region" description="Helical" evidence="8">
    <location>
        <begin position="320"/>
        <end position="337"/>
    </location>
</feature>
<dbReference type="OrthoDB" id="9775735at2"/>
<name>A0A4U1BNH5_9GAMM</name>
<evidence type="ECO:0000256" key="3">
    <source>
        <dbReference type="ARBA" id="ARBA00022448"/>
    </source>
</evidence>
<accession>A0A4U1BNH5</accession>
<dbReference type="PROSITE" id="PS01303">
    <property type="entry name" value="BCCT"/>
    <property type="match status" value="1"/>
</dbReference>
<dbReference type="RefSeq" id="WP_136864190.1">
    <property type="nucleotide sequence ID" value="NZ_SWCJ01000012.1"/>
</dbReference>
<dbReference type="GO" id="GO:0022857">
    <property type="term" value="F:transmembrane transporter activity"/>
    <property type="evidence" value="ECO:0007669"/>
    <property type="project" value="InterPro"/>
</dbReference>
<keyword evidence="7 8" id="KW-0472">Membrane</keyword>
<gene>
    <name evidence="9" type="ORF">FCL42_14735</name>
</gene>
<evidence type="ECO:0000256" key="1">
    <source>
        <dbReference type="ARBA" id="ARBA00004651"/>
    </source>
</evidence>
<dbReference type="Proteomes" id="UP000305675">
    <property type="component" value="Unassembled WGS sequence"/>
</dbReference>
<evidence type="ECO:0000256" key="6">
    <source>
        <dbReference type="ARBA" id="ARBA00022989"/>
    </source>
</evidence>
<dbReference type="NCBIfam" id="TIGR00842">
    <property type="entry name" value="bcct"/>
    <property type="match status" value="1"/>
</dbReference>
<dbReference type="PANTHER" id="PTHR30047:SF7">
    <property type="entry name" value="HIGH-AFFINITY CHOLINE TRANSPORT PROTEIN"/>
    <property type="match status" value="1"/>
</dbReference>
<comment type="similarity">
    <text evidence="2">Belongs to the BCCT transporter (TC 2.A.15) family.</text>
</comment>
<dbReference type="AlphaFoldDB" id="A0A4U1BNH5"/>
<feature type="transmembrane region" description="Helical" evidence="8">
    <location>
        <begin position="186"/>
        <end position="215"/>
    </location>
</feature>
<dbReference type="InterPro" id="IPR000060">
    <property type="entry name" value="BCCT_transptr"/>
</dbReference>
<evidence type="ECO:0000256" key="4">
    <source>
        <dbReference type="ARBA" id="ARBA00022475"/>
    </source>
</evidence>
<comment type="caution">
    <text evidence="9">The sequence shown here is derived from an EMBL/GenBank/DDBJ whole genome shotgun (WGS) entry which is preliminary data.</text>
</comment>
<dbReference type="InterPro" id="IPR018093">
    <property type="entry name" value="BCCT_CS"/>
</dbReference>
<feature type="transmembrane region" description="Helical" evidence="8">
    <location>
        <begin position="55"/>
        <end position="74"/>
    </location>
</feature>
<comment type="subcellular location">
    <subcellularLocation>
        <location evidence="1">Cell membrane</location>
        <topology evidence="1">Multi-pass membrane protein</topology>
    </subcellularLocation>
</comment>
<evidence type="ECO:0000256" key="2">
    <source>
        <dbReference type="ARBA" id="ARBA00005658"/>
    </source>
</evidence>
<keyword evidence="5 8" id="KW-0812">Transmembrane</keyword>
<evidence type="ECO:0000313" key="9">
    <source>
        <dbReference type="EMBL" id="TKB53322.1"/>
    </source>
</evidence>
<protein>
    <submittedName>
        <fullName evidence="9">BCCT family transporter</fullName>
    </submittedName>
</protein>
<dbReference type="GO" id="GO:0005886">
    <property type="term" value="C:plasma membrane"/>
    <property type="evidence" value="ECO:0007669"/>
    <property type="project" value="UniProtKB-SubCell"/>
</dbReference>
<proteinExistence type="inferred from homology"/>